<proteinExistence type="predicted"/>
<evidence type="ECO:0000313" key="3">
    <source>
        <dbReference type="Proteomes" id="UP000237000"/>
    </source>
</evidence>
<name>A0A2P5FRU7_TREOI</name>
<gene>
    <name evidence="2" type="ORF">TorRG33x02_035750</name>
</gene>
<evidence type="ECO:0000313" key="2">
    <source>
        <dbReference type="EMBL" id="POO00501.1"/>
    </source>
</evidence>
<accession>A0A2P5FRU7</accession>
<dbReference type="AlphaFoldDB" id="A0A2P5FRU7"/>
<sequence>MYSHSHSVMDYVNQAMKRLENDYRTVLDQTHVIQLELRALKAENDKRDAERREFQKQVLELLDVGQKTSNAEVEFSRMFKSKNGEKKENMNVTNWENCSRKDPDDLIEKGEHVQRSQGFGDTEYNSKNKRNGDTVTSNKVFNGAITGVGPKGWKSEFTVHSSSSSKNPPHFSSKGFGVSEYELKSKRNGDTISGNLVFDDLIDSVAHKRSKVESSLNSSRSSKNVSPSITKVNLVNLNYAIYYIFL</sequence>
<feature type="region of interest" description="Disordered" evidence="1">
    <location>
        <begin position="113"/>
        <end position="138"/>
    </location>
</feature>
<comment type="caution">
    <text evidence="2">The sequence shown here is derived from an EMBL/GenBank/DDBJ whole genome shotgun (WGS) entry which is preliminary data.</text>
</comment>
<protein>
    <submittedName>
        <fullName evidence="2">Uncharacterized protein</fullName>
    </submittedName>
</protein>
<keyword evidence="3" id="KW-1185">Reference proteome</keyword>
<dbReference type="Proteomes" id="UP000237000">
    <property type="component" value="Unassembled WGS sequence"/>
</dbReference>
<evidence type="ECO:0000256" key="1">
    <source>
        <dbReference type="SAM" id="MobiDB-lite"/>
    </source>
</evidence>
<dbReference type="EMBL" id="JXTC01000012">
    <property type="protein sequence ID" value="POO00501.1"/>
    <property type="molecule type" value="Genomic_DNA"/>
</dbReference>
<dbReference type="OrthoDB" id="10394643at2759"/>
<organism evidence="2 3">
    <name type="scientific">Trema orientale</name>
    <name type="common">Charcoal tree</name>
    <name type="synonym">Celtis orientalis</name>
    <dbReference type="NCBI Taxonomy" id="63057"/>
    <lineage>
        <taxon>Eukaryota</taxon>
        <taxon>Viridiplantae</taxon>
        <taxon>Streptophyta</taxon>
        <taxon>Embryophyta</taxon>
        <taxon>Tracheophyta</taxon>
        <taxon>Spermatophyta</taxon>
        <taxon>Magnoliopsida</taxon>
        <taxon>eudicotyledons</taxon>
        <taxon>Gunneridae</taxon>
        <taxon>Pentapetalae</taxon>
        <taxon>rosids</taxon>
        <taxon>fabids</taxon>
        <taxon>Rosales</taxon>
        <taxon>Cannabaceae</taxon>
        <taxon>Trema</taxon>
    </lineage>
</organism>
<reference evidence="3" key="1">
    <citation type="submission" date="2016-06" db="EMBL/GenBank/DDBJ databases">
        <title>Parallel loss of symbiosis genes in relatives of nitrogen-fixing non-legume Parasponia.</title>
        <authorList>
            <person name="Van Velzen R."/>
            <person name="Holmer R."/>
            <person name="Bu F."/>
            <person name="Rutten L."/>
            <person name="Van Zeijl A."/>
            <person name="Liu W."/>
            <person name="Santuari L."/>
            <person name="Cao Q."/>
            <person name="Sharma T."/>
            <person name="Shen D."/>
            <person name="Roswanjaya Y."/>
            <person name="Wardhani T."/>
            <person name="Kalhor M.S."/>
            <person name="Jansen J."/>
            <person name="Van den Hoogen J."/>
            <person name="Gungor B."/>
            <person name="Hartog M."/>
            <person name="Hontelez J."/>
            <person name="Verver J."/>
            <person name="Yang W.-C."/>
            <person name="Schijlen E."/>
            <person name="Repin R."/>
            <person name="Schilthuizen M."/>
            <person name="Schranz E."/>
            <person name="Heidstra R."/>
            <person name="Miyata K."/>
            <person name="Fedorova E."/>
            <person name="Kohlen W."/>
            <person name="Bisseling T."/>
            <person name="Smit S."/>
            <person name="Geurts R."/>
        </authorList>
    </citation>
    <scope>NUCLEOTIDE SEQUENCE [LARGE SCALE GENOMIC DNA]</scope>
    <source>
        <strain evidence="3">cv. RG33-2</strain>
    </source>
</reference>
<dbReference type="InParanoid" id="A0A2P5FRU7"/>